<dbReference type="InterPro" id="IPR035979">
    <property type="entry name" value="RBD_domain_sf"/>
</dbReference>
<dbReference type="GO" id="GO:0000398">
    <property type="term" value="P:mRNA splicing, via spliceosome"/>
    <property type="evidence" value="ECO:0007669"/>
    <property type="project" value="TreeGrafter"/>
</dbReference>
<feature type="domain" description="YTH" evidence="4">
    <location>
        <begin position="663"/>
        <end position="802"/>
    </location>
</feature>
<feature type="region of interest" description="Disordered" evidence="2">
    <location>
        <begin position="622"/>
        <end position="646"/>
    </location>
</feature>
<feature type="compositionally biased region" description="Low complexity" evidence="2">
    <location>
        <begin position="125"/>
        <end position="135"/>
    </location>
</feature>
<evidence type="ECO:0000313" key="6">
    <source>
        <dbReference type="Proteomes" id="UP001203297"/>
    </source>
</evidence>
<protein>
    <submittedName>
        <fullName evidence="5">YT521-B-like domain-containing protein</fullName>
    </submittedName>
</protein>
<dbReference type="Gene3D" id="3.30.70.330">
    <property type="match status" value="1"/>
</dbReference>
<evidence type="ECO:0000259" key="3">
    <source>
        <dbReference type="PROSITE" id="PS50102"/>
    </source>
</evidence>
<feature type="compositionally biased region" description="Polar residues" evidence="2">
    <location>
        <begin position="637"/>
        <end position="646"/>
    </location>
</feature>
<feature type="compositionally biased region" description="Low complexity" evidence="2">
    <location>
        <begin position="739"/>
        <end position="756"/>
    </location>
</feature>
<feature type="region of interest" description="Disordered" evidence="2">
    <location>
        <begin position="112"/>
        <end position="141"/>
    </location>
</feature>
<gene>
    <name evidence="5" type="ORF">B0F90DRAFT_1786987</name>
</gene>
<dbReference type="Pfam" id="PF25701">
    <property type="entry name" value="RRM_YTH1"/>
    <property type="match status" value="1"/>
</dbReference>
<sequence>MALLDRLCAYKDTPHEQYRLHEVATTITTSSAMSDGGHSFCKHISQANSAPIHNIYTITSSTPLIPVPEHSVGVRTRHLEEYRLSGNAITHPVNPSMDYTLSSEPTIPPIASRQQSQPMTQPFTRPASSPPSSRSTYHVPHQDVPSRILEFRVLRLRSLFPPPLPLPPSFRQRESFVGPQYTMSYAQPPLHRVPSSPPITFPRHPGALGQEPNIQHLAYTSPSIMSVLRQHAPVYPYQSPSPDTAPSPQHSFPIGTAAPALVVYSHSPLNTSPRPPHSPTYLGQVLTGSPGGVQYSASYGSSGAYASAGYTTPPSYAYPPLTSFVPAPSVYGPHYPSSHYTQSYGSPNKQEPQGMWWYLPSGAAATSSFEAMPREFQSQFNSGYSTPGQQRGDQQPAQPSVILPSPSSPSSRKPPHRGRFGGSLDGATMVASPSLRPASSPPVVHNKIMRPGYSGQNKHDRHQQRRSYHPKPPAHRSEWVMWVGNVPSDVTHDELLNFFNQSPPPPYPGQTEPLMNGPQVYGGVSSIFLIARSNCAFLNFQSEDQRDAAIARFHGQSIRPDDLRCPRLVCRIRRRTDDLMAGVGAQRGNAMHVKWIKEQKAKATRGKDEVLYSLDDIERPSSPLSILDDDSQGTGQGSFTTRSNRSGSFASTDSGVLTRFFPQRYFILKSLTQYDMDLSVQSNVWATQRHNEDILDRAYRTSKDVLLIFSVNKSGEFYGYARMAGPIVQSDDNMSWEFRSSSPAPSSRVSAGSGVNANASSSLPEVTCANRQNPHYFLPPKEHKVVDELPPSDALAQEGTSLVKVQACSASAELPEPHARLTQSASIYGRSPPHMTIPLESAPFEFNADAPDLTLRDLPTKIADPLVEKFTTPVTGNREDASHPTVDTGLQPVVEEPAKEGEVPKDASDIAWGHPFRVEWIRTERLPFYRTRHLRNPWNHDREVKVSRDGTELEPSIGQQLLEEWDRPLPSPANNTVASSRVSQRRRAARSARYPP</sequence>
<dbReference type="PROSITE" id="PS50882">
    <property type="entry name" value="YTH"/>
    <property type="match status" value="2"/>
</dbReference>
<feature type="region of interest" description="Disordered" evidence="2">
    <location>
        <begin position="737"/>
        <end position="756"/>
    </location>
</feature>
<feature type="compositionally biased region" description="Polar residues" evidence="2">
    <location>
        <begin position="379"/>
        <end position="398"/>
    </location>
</feature>
<comment type="caution">
    <text evidence="5">The sequence shown here is derived from an EMBL/GenBank/DDBJ whole genome shotgun (WGS) entry which is preliminary data.</text>
</comment>
<feature type="domain" description="YTH" evidence="4">
    <location>
        <begin position="824"/>
        <end position="965"/>
    </location>
</feature>
<evidence type="ECO:0000313" key="5">
    <source>
        <dbReference type="EMBL" id="KAI0290321.1"/>
    </source>
</evidence>
<feature type="region of interest" description="Disordered" evidence="2">
    <location>
        <begin position="379"/>
        <end position="473"/>
    </location>
</feature>
<evidence type="ECO:0000256" key="2">
    <source>
        <dbReference type="SAM" id="MobiDB-lite"/>
    </source>
</evidence>
<reference evidence="5" key="1">
    <citation type="journal article" date="2022" name="New Phytol.">
        <title>Evolutionary transition to the ectomycorrhizal habit in the genomes of a hyperdiverse lineage of mushroom-forming fungi.</title>
        <authorList>
            <person name="Looney B."/>
            <person name="Miyauchi S."/>
            <person name="Morin E."/>
            <person name="Drula E."/>
            <person name="Courty P.E."/>
            <person name="Kohler A."/>
            <person name="Kuo A."/>
            <person name="LaButti K."/>
            <person name="Pangilinan J."/>
            <person name="Lipzen A."/>
            <person name="Riley R."/>
            <person name="Andreopoulos W."/>
            <person name="He G."/>
            <person name="Johnson J."/>
            <person name="Nolan M."/>
            <person name="Tritt A."/>
            <person name="Barry K.W."/>
            <person name="Grigoriev I.V."/>
            <person name="Nagy L.G."/>
            <person name="Hibbett D."/>
            <person name="Henrissat B."/>
            <person name="Matheny P.B."/>
            <person name="Labbe J."/>
            <person name="Martin F.M."/>
        </authorList>
    </citation>
    <scope>NUCLEOTIDE SEQUENCE</scope>
    <source>
        <strain evidence="5">BPL690</strain>
    </source>
</reference>
<feature type="compositionally biased region" description="Low complexity" evidence="2">
    <location>
        <begin position="399"/>
        <end position="411"/>
    </location>
</feature>
<dbReference type="GO" id="GO:0000381">
    <property type="term" value="P:regulation of alternative mRNA splicing, via spliceosome"/>
    <property type="evidence" value="ECO:0007669"/>
    <property type="project" value="TreeGrafter"/>
</dbReference>
<dbReference type="SUPFAM" id="SSF54928">
    <property type="entry name" value="RNA-binding domain, RBD"/>
    <property type="match status" value="1"/>
</dbReference>
<feature type="domain" description="RRM" evidence="3">
    <location>
        <begin position="479"/>
        <end position="598"/>
    </location>
</feature>
<dbReference type="AlphaFoldDB" id="A0AAD4LTG2"/>
<accession>A0AAD4LTG2</accession>
<dbReference type="CDD" id="cd21134">
    <property type="entry name" value="YTH"/>
    <property type="match status" value="1"/>
</dbReference>
<proteinExistence type="predicted"/>
<dbReference type="Pfam" id="PF04146">
    <property type="entry name" value="YTH"/>
    <property type="match status" value="1"/>
</dbReference>
<dbReference type="SMART" id="SM00360">
    <property type="entry name" value="RRM"/>
    <property type="match status" value="1"/>
</dbReference>
<keyword evidence="6" id="KW-1185">Reference proteome</keyword>
<feature type="compositionally biased region" description="Low complexity" evidence="2">
    <location>
        <begin position="430"/>
        <end position="444"/>
    </location>
</feature>
<dbReference type="PANTHER" id="PTHR12357:SF3">
    <property type="entry name" value="YTH DOMAIN-CONTAINING PROTEIN 1"/>
    <property type="match status" value="1"/>
</dbReference>
<evidence type="ECO:0000259" key="4">
    <source>
        <dbReference type="PROSITE" id="PS50882"/>
    </source>
</evidence>
<dbReference type="Proteomes" id="UP001203297">
    <property type="component" value="Unassembled WGS sequence"/>
</dbReference>
<evidence type="ECO:0000256" key="1">
    <source>
        <dbReference type="PROSITE-ProRule" id="PRU00176"/>
    </source>
</evidence>
<dbReference type="InterPro" id="IPR012677">
    <property type="entry name" value="Nucleotide-bd_a/b_plait_sf"/>
</dbReference>
<dbReference type="GO" id="GO:0003729">
    <property type="term" value="F:mRNA binding"/>
    <property type="evidence" value="ECO:0007669"/>
    <property type="project" value="TreeGrafter"/>
</dbReference>
<keyword evidence="1" id="KW-0694">RNA-binding</keyword>
<name>A0AAD4LTG2_9AGAM</name>
<dbReference type="GO" id="GO:0005654">
    <property type="term" value="C:nucleoplasm"/>
    <property type="evidence" value="ECO:0007669"/>
    <property type="project" value="TreeGrafter"/>
</dbReference>
<feature type="compositionally biased region" description="Polar residues" evidence="2">
    <location>
        <begin position="112"/>
        <end position="123"/>
    </location>
</feature>
<dbReference type="PROSITE" id="PS50102">
    <property type="entry name" value="RRM"/>
    <property type="match status" value="1"/>
</dbReference>
<dbReference type="EMBL" id="WTXG01000231">
    <property type="protein sequence ID" value="KAI0290321.1"/>
    <property type="molecule type" value="Genomic_DNA"/>
</dbReference>
<dbReference type="GO" id="GO:1990247">
    <property type="term" value="F:N6-methyladenosine-containing RNA reader activity"/>
    <property type="evidence" value="ECO:0007669"/>
    <property type="project" value="TreeGrafter"/>
</dbReference>
<organism evidence="5 6">
    <name type="scientific">Multifurca ochricompacta</name>
    <dbReference type="NCBI Taxonomy" id="376703"/>
    <lineage>
        <taxon>Eukaryota</taxon>
        <taxon>Fungi</taxon>
        <taxon>Dikarya</taxon>
        <taxon>Basidiomycota</taxon>
        <taxon>Agaricomycotina</taxon>
        <taxon>Agaricomycetes</taxon>
        <taxon>Russulales</taxon>
        <taxon>Russulaceae</taxon>
        <taxon>Multifurca</taxon>
    </lineage>
</organism>
<dbReference type="InterPro" id="IPR007275">
    <property type="entry name" value="YTH_domain"/>
</dbReference>
<dbReference type="CDD" id="cd00590">
    <property type="entry name" value="RRM_SF"/>
    <property type="match status" value="1"/>
</dbReference>
<dbReference type="Gene3D" id="3.10.590.10">
    <property type="entry name" value="ph1033 like domains"/>
    <property type="match status" value="2"/>
</dbReference>
<feature type="compositionally biased region" description="Basic residues" evidence="2">
    <location>
        <begin position="459"/>
        <end position="473"/>
    </location>
</feature>
<feature type="region of interest" description="Disordered" evidence="2">
    <location>
        <begin position="963"/>
        <end position="996"/>
    </location>
</feature>
<dbReference type="InterPro" id="IPR045168">
    <property type="entry name" value="YTH_prot"/>
</dbReference>
<dbReference type="PANTHER" id="PTHR12357">
    <property type="entry name" value="YTH YT521-B HOMOLOGY DOMAIN-CONTAINING"/>
    <property type="match status" value="1"/>
</dbReference>
<dbReference type="InterPro" id="IPR057720">
    <property type="entry name" value="RRM_YTH1"/>
</dbReference>
<dbReference type="InterPro" id="IPR000504">
    <property type="entry name" value="RRM_dom"/>
</dbReference>